<feature type="region of interest" description="Disordered" evidence="2">
    <location>
        <begin position="27"/>
        <end position="50"/>
    </location>
</feature>
<keyword evidence="3" id="KW-0732">Signal</keyword>
<feature type="coiled-coil region" evidence="1">
    <location>
        <begin position="389"/>
        <end position="416"/>
    </location>
</feature>
<reference evidence="4 5" key="1">
    <citation type="submission" date="2016-02" db="EMBL/GenBank/DDBJ databases">
        <title>Genome analysis of coral dinoflagellate symbionts highlights evolutionary adaptations to a symbiotic lifestyle.</title>
        <authorList>
            <person name="Aranda M."/>
            <person name="Li Y."/>
            <person name="Liew Y.J."/>
            <person name="Baumgarten S."/>
            <person name="Simakov O."/>
            <person name="Wilson M."/>
            <person name="Piel J."/>
            <person name="Ashoor H."/>
            <person name="Bougouffa S."/>
            <person name="Bajic V.B."/>
            <person name="Ryu T."/>
            <person name="Ravasi T."/>
            <person name="Bayer T."/>
            <person name="Micklem G."/>
            <person name="Kim H."/>
            <person name="Bhak J."/>
            <person name="Lajeunesse T.C."/>
            <person name="Voolstra C.R."/>
        </authorList>
    </citation>
    <scope>NUCLEOTIDE SEQUENCE [LARGE SCALE GENOMIC DNA]</scope>
    <source>
        <strain evidence="4 5">CCMP2467</strain>
    </source>
</reference>
<dbReference type="OrthoDB" id="426886at2759"/>
<evidence type="ECO:0000313" key="4">
    <source>
        <dbReference type="EMBL" id="OLP79091.1"/>
    </source>
</evidence>
<dbReference type="EMBL" id="LSRX01001527">
    <property type="protein sequence ID" value="OLP79091.1"/>
    <property type="molecule type" value="Genomic_DNA"/>
</dbReference>
<accession>A0A1Q9C859</accession>
<gene>
    <name evidence="4" type="ORF">AK812_SmicGene40666</name>
</gene>
<sequence>MGRTSLVLLAGIALIGVVGPSRSFLQASPEATAPPRSARGVPSPAAGALQPTDAEAEDWFHPVVATGLSIFLGLVLGLQSAPAYADAIDDEISEYIKEMRQMLLKQPEEGSQSTSFNYNQEYQQDARISTAKTGGDIRANPDEDSETEVHEPITVDNIVFDVFIRVFYKHFLEHNVSWGMATVDNVDLNDHDLIDGGDNAQRRGNQSDSQLFRTCRPSLACRLTRYGNFGWECCNGVVKLHGPEEDASLPHEEKVIVEQDYRELFVYHVPYLEPDDERLNLHKPVAVTLEQAGTGAGVVMMLIVSDDASNLCEMSSGSFSASFTAEVKLWLDQVLDFVNVEVAAGLDAELLKALDRQRFVDKCVALFRENLEELVATVDVQKDALAKVIEKHEANAEFVRLKYEKMKENVLKARNDKERAKGGGGDASAA</sequence>
<keyword evidence="5" id="KW-1185">Reference proteome</keyword>
<evidence type="ECO:0000256" key="3">
    <source>
        <dbReference type="SAM" id="SignalP"/>
    </source>
</evidence>
<evidence type="ECO:0000256" key="1">
    <source>
        <dbReference type="SAM" id="Coils"/>
    </source>
</evidence>
<name>A0A1Q9C859_SYMMI</name>
<organism evidence="4 5">
    <name type="scientific">Symbiodinium microadriaticum</name>
    <name type="common">Dinoflagellate</name>
    <name type="synonym">Zooxanthella microadriatica</name>
    <dbReference type="NCBI Taxonomy" id="2951"/>
    <lineage>
        <taxon>Eukaryota</taxon>
        <taxon>Sar</taxon>
        <taxon>Alveolata</taxon>
        <taxon>Dinophyceae</taxon>
        <taxon>Suessiales</taxon>
        <taxon>Symbiodiniaceae</taxon>
        <taxon>Symbiodinium</taxon>
    </lineage>
</organism>
<feature type="chain" id="PRO_5012435239" evidence="3">
    <location>
        <begin position="21"/>
        <end position="430"/>
    </location>
</feature>
<dbReference type="AlphaFoldDB" id="A0A1Q9C859"/>
<evidence type="ECO:0000256" key="2">
    <source>
        <dbReference type="SAM" id="MobiDB-lite"/>
    </source>
</evidence>
<protein>
    <submittedName>
        <fullName evidence="4">Uncharacterized protein</fullName>
    </submittedName>
</protein>
<evidence type="ECO:0000313" key="5">
    <source>
        <dbReference type="Proteomes" id="UP000186817"/>
    </source>
</evidence>
<comment type="caution">
    <text evidence="4">The sequence shown here is derived from an EMBL/GenBank/DDBJ whole genome shotgun (WGS) entry which is preliminary data.</text>
</comment>
<feature type="signal peptide" evidence="3">
    <location>
        <begin position="1"/>
        <end position="20"/>
    </location>
</feature>
<keyword evidence="1" id="KW-0175">Coiled coil</keyword>
<dbReference type="Proteomes" id="UP000186817">
    <property type="component" value="Unassembled WGS sequence"/>
</dbReference>
<proteinExistence type="predicted"/>